<gene>
    <name evidence="3" type="ORF">EUX98_g9082</name>
</gene>
<feature type="compositionally biased region" description="Low complexity" evidence="2">
    <location>
        <begin position="27"/>
        <end position="47"/>
    </location>
</feature>
<feature type="compositionally biased region" description="Polar residues" evidence="2">
    <location>
        <begin position="48"/>
        <end position="57"/>
    </location>
</feature>
<keyword evidence="1" id="KW-0175">Coiled coil</keyword>
<reference evidence="3 4" key="1">
    <citation type="submission" date="2019-02" db="EMBL/GenBank/DDBJ databases">
        <title>Genome sequencing of the rare red list fungi Antrodiella citrinella (Flaviporus citrinellus).</title>
        <authorList>
            <person name="Buettner E."/>
            <person name="Kellner H."/>
        </authorList>
    </citation>
    <scope>NUCLEOTIDE SEQUENCE [LARGE SCALE GENOMIC DNA]</scope>
    <source>
        <strain evidence="3 4">DSM 108506</strain>
    </source>
</reference>
<evidence type="ECO:0000256" key="1">
    <source>
        <dbReference type="SAM" id="Coils"/>
    </source>
</evidence>
<name>A0A4S4LYC4_9APHY</name>
<dbReference type="Proteomes" id="UP000308730">
    <property type="component" value="Unassembled WGS sequence"/>
</dbReference>
<feature type="compositionally biased region" description="Basic residues" evidence="2">
    <location>
        <begin position="1"/>
        <end position="11"/>
    </location>
</feature>
<dbReference type="AlphaFoldDB" id="A0A4S4LYC4"/>
<sequence length="448" mass="49816">MESGKPKKNSKRRVESPSDHPDPQPSPIDLTRSETPSVSASGPSSNSHTVSGPSALQTGATTPAPTRPKPTPTAKKPRGPPPGVRADHFNAHTLHAQPQQQTKQKEDHITKRVSIIPARKKAVPSSRKRPEDVPPPVASRPSASTSRKRVEDFPPPTPVRTVKKPRLNTPSPETEDRDSSPPPKRAASTRSRNAESKNVPDRSRDQTDSLVQVELASLRTDVASLKENTCVITADHAAVKASQEATSKTQETLSRRVEAVEQSGAAYTQSLERIQAETEAVMETFKKEMKEFRAEQEIVRAQISSLAKITTLETMMDVMRRDVNKLTARHGASEQLIEQLRALYESRISNEASSSSLLDQSPRFVPAVNVEEICSLVSDHMHDTMYAAVKMLVKGFLKETFPESWEPDKWVSGLRHAEDRQRQAQMLVDRMQERQVRYLFSLCPFNIP</sequence>
<feature type="region of interest" description="Disordered" evidence="2">
    <location>
        <begin position="1"/>
        <end position="208"/>
    </location>
</feature>
<proteinExistence type="predicted"/>
<organism evidence="3 4">
    <name type="scientific">Antrodiella citrinella</name>
    <dbReference type="NCBI Taxonomy" id="2447956"/>
    <lineage>
        <taxon>Eukaryota</taxon>
        <taxon>Fungi</taxon>
        <taxon>Dikarya</taxon>
        <taxon>Basidiomycota</taxon>
        <taxon>Agaricomycotina</taxon>
        <taxon>Agaricomycetes</taxon>
        <taxon>Polyporales</taxon>
        <taxon>Steccherinaceae</taxon>
        <taxon>Antrodiella</taxon>
    </lineage>
</organism>
<dbReference type="EMBL" id="SGPM01000636">
    <property type="protein sequence ID" value="THH17689.1"/>
    <property type="molecule type" value="Genomic_DNA"/>
</dbReference>
<comment type="caution">
    <text evidence="3">The sequence shown here is derived from an EMBL/GenBank/DDBJ whole genome shotgun (WGS) entry which is preliminary data.</text>
</comment>
<accession>A0A4S4LYC4</accession>
<feature type="compositionally biased region" description="Basic and acidic residues" evidence="2">
    <location>
        <begin position="12"/>
        <end position="22"/>
    </location>
</feature>
<protein>
    <submittedName>
        <fullName evidence="3">Uncharacterized protein</fullName>
    </submittedName>
</protein>
<evidence type="ECO:0000313" key="4">
    <source>
        <dbReference type="Proteomes" id="UP000308730"/>
    </source>
</evidence>
<evidence type="ECO:0000313" key="3">
    <source>
        <dbReference type="EMBL" id="THH17689.1"/>
    </source>
</evidence>
<dbReference type="Gene3D" id="1.10.287.1490">
    <property type="match status" value="1"/>
</dbReference>
<feature type="compositionally biased region" description="Basic and acidic residues" evidence="2">
    <location>
        <begin position="192"/>
        <end position="207"/>
    </location>
</feature>
<keyword evidence="4" id="KW-1185">Reference proteome</keyword>
<evidence type="ECO:0000256" key="2">
    <source>
        <dbReference type="SAM" id="MobiDB-lite"/>
    </source>
</evidence>
<feature type="coiled-coil region" evidence="1">
    <location>
        <begin position="275"/>
        <end position="302"/>
    </location>
</feature>